<feature type="domain" description="TaqI-like C-terminal specificity" evidence="9">
    <location>
        <begin position="464"/>
        <end position="548"/>
    </location>
</feature>
<evidence type="ECO:0000256" key="7">
    <source>
        <dbReference type="ARBA" id="ARBA00047942"/>
    </source>
</evidence>
<dbReference type="PANTHER" id="PTHR33841">
    <property type="entry name" value="DNA METHYLTRANSFERASE YEEA-RELATED"/>
    <property type="match status" value="1"/>
</dbReference>
<comment type="catalytic activity">
    <reaction evidence="7">
        <text>a 2'-deoxyadenosine in DNA + S-adenosyl-L-methionine = an N(6)-methyl-2'-deoxyadenosine in DNA + S-adenosyl-L-homocysteine + H(+)</text>
        <dbReference type="Rhea" id="RHEA:15197"/>
        <dbReference type="Rhea" id="RHEA-COMP:12418"/>
        <dbReference type="Rhea" id="RHEA-COMP:12419"/>
        <dbReference type="ChEBI" id="CHEBI:15378"/>
        <dbReference type="ChEBI" id="CHEBI:57856"/>
        <dbReference type="ChEBI" id="CHEBI:59789"/>
        <dbReference type="ChEBI" id="CHEBI:90615"/>
        <dbReference type="ChEBI" id="CHEBI:90616"/>
        <dbReference type="EC" id="2.1.1.72"/>
    </reaction>
</comment>
<keyword evidence="2 10" id="KW-0489">Methyltransferase</keyword>
<dbReference type="EC" id="2.1.1.72" evidence="1"/>
<accession>A0ABV0J8I2</accession>
<dbReference type="GO" id="GO:0032259">
    <property type="term" value="P:methylation"/>
    <property type="evidence" value="ECO:0007669"/>
    <property type="project" value="UniProtKB-KW"/>
</dbReference>
<evidence type="ECO:0000256" key="1">
    <source>
        <dbReference type="ARBA" id="ARBA00011900"/>
    </source>
</evidence>
<dbReference type="Pfam" id="PF07669">
    <property type="entry name" value="Eco57I"/>
    <property type="match status" value="1"/>
</dbReference>
<dbReference type="RefSeq" id="WP_190432528.1">
    <property type="nucleotide sequence ID" value="NZ_JAMPKM010000007.1"/>
</dbReference>
<name>A0ABV0J8I2_9CYAN</name>
<dbReference type="InterPro" id="IPR050953">
    <property type="entry name" value="N4_N6_ade-DNA_methylase"/>
</dbReference>
<dbReference type="InterPro" id="IPR002052">
    <property type="entry name" value="DNA_methylase_N6_adenine_CS"/>
</dbReference>
<dbReference type="SUPFAM" id="SSF53335">
    <property type="entry name" value="S-adenosyl-L-methionine-dependent methyltransferases"/>
    <property type="match status" value="1"/>
</dbReference>
<evidence type="ECO:0000256" key="5">
    <source>
        <dbReference type="ARBA" id="ARBA00022747"/>
    </source>
</evidence>
<evidence type="ECO:0000313" key="11">
    <source>
        <dbReference type="Proteomes" id="UP001464891"/>
    </source>
</evidence>
<keyword evidence="6" id="KW-0238">DNA-binding</keyword>
<dbReference type="PANTHER" id="PTHR33841:SF1">
    <property type="entry name" value="DNA METHYLTRANSFERASE A"/>
    <property type="match status" value="1"/>
</dbReference>
<dbReference type="InterPro" id="IPR029063">
    <property type="entry name" value="SAM-dependent_MTases_sf"/>
</dbReference>
<keyword evidence="5" id="KW-0680">Restriction system</keyword>
<keyword evidence="4" id="KW-0949">S-adenosyl-L-methionine</keyword>
<keyword evidence="3" id="KW-0808">Transferase</keyword>
<dbReference type="Proteomes" id="UP001464891">
    <property type="component" value="Unassembled WGS sequence"/>
</dbReference>
<evidence type="ECO:0000259" key="8">
    <source>
        <dbReference type="Pfam" id="PF07669"/>
    </source>
</evidence>
<evidence type="ECO:0000256" key="4">
    <source>
        <dbReference type="ARBA" id="ARBA00022691"/>
    </source>
</evidence>
<dbReference type="Pfam" id="PF12950">
    <property type="entry name" value="TaqI_C"/>
    <property type="match status" value="1"/>
</dbReference>
<evidence type="ECO:0000259" key="9">
    <source>
        <dbReference type="Pfam" id="PF12950"/>
    </source>
</evidence>
<proteinExistence type="predicted"/>
<dbReference type="InterPro" id="IPR011639">
    <property type="entry name" value="MethylTrfase_TaqI-like_dom"/>
</dbReference>
<dbReference type="InterPro" id="IPR025931">
    <property type="entry name" value="TaqI_C"/>
</dbReference>
<gene>
    <name evidence="10" type="ORF">NC998_13425</name>
</gene>
<feature type="domain" description="Type II methyltransferase M.TaqI-like" evidence="8">
    <location>
        <begin position="126"/>
        <end position="308"/>
    </location>
</feature>
<dbReference type="Gene3D" id="3.40.50.150">
    <property type="entry name" value="Vaccinia Virus protein VP39"/>
    <property type="match status" value="1"/>
</dbReference>
<evidence type="ECO:0000256" key="6">
    <source>
        <dbReference type="ARBA" id="ARBA00023125"/>
    </source>
</evidence>
<comment type="caution">
    <text evidence="10">The sequence shown here is derived from an EMBL/GenBank/DDBJ whole genome shotgun (WGS) entry which is preliminary data.</text>
</comment>
<evidence type="ECO:0000313" key="10">
    <source>
        <dbReference type="EMBL" id="MEP0818096.1"/>
    </source>
</evidence>
<dbReference type="EMBL" id="JAMPKM010000007">
    <property type="protein sequence ID" value="MEP0818096.1"/>
    <property type="molecule type" value="Genomic_DNA"/>
</dbReference>
<evidence type="ECO:0000256" key="2">
    <source>
        <dbReference type="ARBA" id="ARBA00022603"/>
    </source>
</evidence>
<evidence type="ECO:0000256" key="3">
    <source>
        <dbReference type="ARBA" id="ARBA00022679"/>
    </source>
</evidence>
<organism evidence="10 11">
    <name type="scientific">Trichocoleus desertorum GB2-A4</name>
    <dbReference type="NCBI Taxonomy" id="2933944"/>
    <lineage>
        <taxon>Bacteria</taxon>
        <taxon>Bacillati</taxon>
        <taxon>Cyanobacteriota</taxon>
        <taxon>Cyanophyceae</taxon>
        <taxon>Leptolyngbyales</taxon>
        <taxon>Trichocoleusaceae</taxon>
        <taxon>Trichocoleus</taxon>
    </lineage>
</organism>
<dbReference type="GO" id="GO:0008168">
    <property type="term" value="F:methyltransferase activity"/>
    <property type="evidence" value="ECO:0007669"/>
    <property type="project" value="UniProtKB-KW"/>
</dbReference>
<reference evidence="10 11" key="1">
    <citation type="submission" date="2022-04" db="EMBL/GenBank/DDBJ databases">
        <title>Positive selection, recombination, and allopatry shape intraspecific diversity of widespread and dominant cyanobacteria.</title>
        <authorList>
            <person name="Wei J."/>
            <person name="Shu W."/>
            <person name="Hu C."/>
        </authorList>
    </citation>
    <scope>NUCLEOTIDE SEQUENCE [LARGE SCALE GENOMIC DNA]</scope>
    <source>
        <strain evidence="10 11">GB2-A4</strain>
    </source>
</reference>
<dbReference type="PRINTS" id="PR00507">
    <property type="entry name" value="N12N6MTFRASE"/>
</dbReference>
<keyword evidence="11" id="KW-1185">Reference proteome</keyword>
<sequence length="619" mass="69233">MLNRKPPPPVPSDSIFPDSIRASPLPIGVCYTPTAVVDYMVENTVGRLLAVKTPQQLLGKLRILDLACGEGIFLLRAYAYLLAWYRDRYITAYIQGEALIAELPLQQASDGTWNLAIAERWRILGEHIYGVDIDAQAVEQARRCLLKIAGPPSPPNLGGTRVLIDLENNLKCGNAIIGEELGDRSPASFPINSNQAFNWQEEFPEVMQAGGFDVVIGNPPYVGSEWMTEHLPQWRHYCTQHYQAAAGNWDLFCVFIEQAIALCKPHGLTSLIVPNKLGSARYAAQARQILTVQNQLLTIRDYSRVAIFPVAVYPIVYTACKRLPELTSQVQYERMEVAANSAIAGSTQQWLDYQRYFMPAGKPWRLGSSLHQTELCDRLQSQFPPLSTVAEVLGAATVGEAYAMQSLIADEACPQATDLKLINSGTIDRYCDLWGQKCLRYLGHAYRYPIIPATQHSHLPSKRQRQARQPKIIVASMTQVLECVVDVAGDFVAGKSTVIILTSLNLHYLLALLNSKLISFYYRNLYGGDCLKGGYLRIGPQQLRSLPICLAHDSLFTQPNQHLVLLAQHLLSLQQQLVTAEAAEYRHNLQEGIYTLERQIDQFVYDLYGLTAEEQRLIS</sequence>
<protein>
    <recommendedName>
        <fullName evidence="1">site-specific DNA-methyltransferase (adenine-specific)</fullName>
        <ecNumber evidence="1">2.1.1.72</ecNumber>
    </recommendedName>
</protein>
<dbReference type="PROSITE" id="PS00092">
    <property type="entry name" value="N6_MTASE"/>
    <property type="match status" value="1"/>
</dbReference>